<evidence type="ECO:0000259" key="1">
    <source>
        <dbReference type="PROSITE" id="PS51186"/>
    </source>
</evidence>
<gene>
    <name evidence="2" type="ORF">JYU29_09260</name>
</gene>
<dbReference type="InterPro" id="IPR016181">
    <property type="entry name" value="Acyl_CoA_acyltransferase"/>
</dbReference>
<comment type="caution">
    <text evidence="2">The sequence shown here is derived from an EMBL/GenBank/DDBJ whole genome shotgun (WGS) entry which is preliminary data.</text>
</comment>
<dbReference type="Gene3D" id="3.40.630.30">
    <property type="match status" value="1"/>
</dbReference>
<accession>A0ABS5RX42</accession>
<dbReference type="Proteomes" id="UP001297272">
    <property type="component" value="Unassembled WGS sequence"/>
</dbReference>
<dbReference type="PROSITE" id="PS51186">
    <property type="entry name" value="GNAT"/>
    <property type="match status" value="1"/>
</dbReference>
<dbReference type="EMBL" id="JAFMNX010000002">
    <property type="protein sequence ID" value="MBS9720872.1"/>
    <property type="molecule type" value="Genomic_DNA"/>
</dbReference>
<dbReference type="RefSeq" id="WP_213984522.1">
    <property type="nucleotide sequence ID" value="NZ_JAFMNX010000002.1"/>
</dbReference>
<organism evidence="2 3">
    <name type="scientific">Tianweitania aestuarii</name>
    <dbReference type="NCBI Taxonomy" id="2814886"/>
    <lineage>
        <taxon>Bacteria</taxon>
        <taxon>Pseudomonadati</taxon>
        <taxon>Pseudomonadota</taxon>
        <taxon>Alphaproteobacteria</taxon>
        <taxon>Hyphomicrobiales</taxon>
        <taxon>Phyllobacteriaceae</taxon>
        <taxon>Tianweitania</taxon>
    </lineage>
</organism>
<dbReference type="Pfam" id="PF13302">
    <property type="entry name" value="Acetyltransf_3"/>
    <property type="match status" value="1"/>
</dbReference>
<evidence type="ECO:0000313" key="2">
    <source>
        <dbReference type="EMBL" id="MBS9720872.1"/>
    </source>
</evidence>
<keyword evidence="3" id="KW-1185">Reference proteome</keyword>
<dbReference type="SUPFAM" id="SSF55729">
    <property type="entry name" value="Acyl-CoA N-acyltransferases (Nat)"/>
    <property type="match status" value="1"/>
</dbReference>
<sequence length="190" mass="22157">MKPLRTRRLILRNWEDRDRELFHEINSDPEVMRFFPMRRDRDESDAVMDRLKSEIDRDGYGFAAVELAQTGETVGFVGIRKNPSIVHLSPDATEIGWRLKRNTWGKGYATEAAREWLRFGFEEVGLEEIISFAVASNTWSLAVMERIGMVHDEAGDFDHDDVPETHPHLKRHALYRLSRTDWKKTREAGT</sequence>
<dbReference type="PANTHER" id="PTHR43792">
    <property type="entry name" value="GNAT FAMILY, PUTATIVE (AFU_ORTHOLOGUE AFUA_3G00765)-RELATED-RELATED"/>
    <property type="match status" value="1"/>
</dbReference>
<evidence type="ECO:0000313" key="3">
    <source>
        <dbReference type="Proteomes" id="UP001297272"/>
    </source>
</evidence>
<feature type="domain" description="N-acetyltransferase" evidence="1">
    <location>
        <begin position="9"/>
        <end position="180"/>
    </location>
</feature>
<name>A0ABS5RX42_9HYPH</name>
<dbReference type="InterPro" id="IPR000182">
    <property type="entry name" value="GNAT_dom"/>
</dbReference>
<proteinExistence type="predicted"/>
<dbReference type="PANTHER" id="PTHR43792:SF1">
    <property type="entry name" value="N-ACETYLTRANSFERASE DOMAIN-CONTAINING PROTEIN"/>
    <property type="match status" value="1"/>
</dbReference>
<reference evidence="2 3" key="1">
    <citation type="submission" date="2021-03" db="EMBL/GenBank/DDBJ databases">
        <title>Tianweitania aestuarii sp. nov., isolated from a tidal flat.</title>
        <authorList>
            <person name="Park S."/>
            <person name="Yoon J.-H."/>
        </authorList>
    </citation>
    <scope>NUCLEOTIDE SEQUENCE [LARGE SCALE GENOMIC DNA]</scope>
    <source>
        <strain evidence="2 3">BSSL-BM11</strain>
    </source>
</reference>
<dbReference type="InterPro" id="IPR051531">
    <property type="entry name" value="N-acetyltransferase"/>
</dbReference>
<protein>
    <submittedName>
        <fullName evidence="2">GNAT family N-acetyltransferase</fullName>
    </submittedName>
</protein>